<dbReference type="Pfam" id="PF00990">
    <property type="entry name" value="GGDEF"/>
    <property type="match status" value="1"/>
</dbReference>
<keyword evidence="1" id="KW-0472">Membrane</keyword>
<evidence type="ECO:0000313" key="6">
    <source>
        <dbReference type="EMBL" id="PQJ52446.1"/>
    </source>
</evidence>
<name>A0A2S7UR47_9GAMM</name>
<dbReference type="AlphaFoldDB" id="A0A2S7UR47"/>
<dbReference type="EMBL" id="MSCH01000003">
    <property type="protein sequence ID" value="PQJ52446.1"/>
    <property type="molecule type" value="Genomic_DNA"/>
</dbReference>
<reference evidence="6 7" key="1">
    <citation type="submission" date="2016-12" db="EMBL/GenBank/DDBJ databases">
        <title>Diversity of luminous bacteria.</title>
        <authorList>
            <person name="Yoshizawa S."/>
            <person name="Kogure K."/>
        </authorList>
    </citation>
    <scope>NUCLEOTIDE SEQUENCE [LARGE SCALE GENOMIC DNA]</scope>
    <source>
        <strain evidence="6 7">SA4-48</strain>
    </source>
</reference>
<dbReference type="InterPro" id="IPR029787">
    <property type="entry name" value="Nucleotide_cyclase"/>
</dbReference>
<dbReference type="InterPro" id="IPR001633">
    <property type="entry name" value="EAL_dom"/>
</dbReference>
<dbReference type="InterPro" id="IPR043128">
    <property type="entry name" value="Rev_trsase/Diguanyl_cyclase"/>
</dbReference>
<dbReference type="SMART" id="SM00267">
    <property type="entry name" value="GGDEF"/>
    <property type="match status" value="1"/>
</dbReference>
<dbReference type="NCBIfam" id="TIGR00254">
    <property type="entry name" value="GGDEF"/>
    <property type="match status" value="1"/>
</dbReference>
<evidence type="ECO:0000256" key="2">
    <source>
        <dbReference type="SAM" id="SignalP"/>
    </source>
</evidence>
<feature type="chain" id="PRO_5015604683" description="Diguanylate cyclase" evidence="2">
    <location>
        <begin position="21"/>
        <end position="1276"/>
    </location>
</feature>
<evidence type="ECO:0008006" key="8">
    <source>
        <dbReference type="Google" id="ProtNLM"/>
    </source>
</evidence>
<dbReference type="InterPro" id="IPR015943">
    <property type="entry name" value="WD40/YVTN_repeat-like_dom_sf"/>
</dbReference>
<feature type="transmembrane region" description="Helical" evidence="1">
    <location>
        <begin position="675"/>
        <end position="694"/>
    </location>
</feature>
<comment type="caution">
    <text evidence="6">The sequence shown here is derived from an EMBL/GenBank/DDBJ whole genome shotgun (WGS) entry which is preliminary data.</text>
</comment>
<evidence type="ECO:0000259" key="5">
    <source>
        <dbReference type="PROSITE" id="PS50887"/>
    </source>
</evidence>
<dbReference type="InterPro" id="IPR035919">
    <property type="entry name" value="EAL_sf"/>
</dbReference>
<dbReference type="PROSITE" id="PS50883">
    <property type="entry name" value="EAL"/>
    <property type="match status" value="1"/>
</dbReference>
<dbReference type="PANTHER" id="PTHR44757:SF2">
    <property type="entry name" value="BIOFILM ARCHITECTURE MAINTENANCE PROTEIN MBAA"/>
    <property type="match status" value="1"/>
</dbReference>
<dbReference type="InterPro" id="IPR000160">
    <property type="entry name" value="GGDEF_dom"/>
</dbReference>
<keyword evidence="2" id="KW-0732">Signal</keyword>
<feature type="signal peptide" evidence="2">
    <location>
        <begin position="1"/>
        <end position="20"/>
    </location>
</feature>
<dbReference type="Proteomes" id="UP000239007">
    <property type="component" value="Unassembled WGS sequence"/>
</dbReference>
<proteinExistence type="predicted"/>
<dbReference type="Gene3D" id="2.130.10.10">
    <property type="entry name" value="YVTN repeat-like/Quinoprotein amine dehydrogenase"/>
    <property type="match status" value="2"/>
</dbReference>
<dbReference type="SUPFAM" id="SSF141868">
    <property type="entry name" value="EAL domain-like"/>
    <property type="match status" value="1"/>
</dbReference>
<dbReference type="PROSITE" id="PS50112">
    <property type="entry name" value="PAS"/>
    <property type="match status" value="1"/>
</dbReference>
<dbReference type="SUPFAM" id="SSF55785">
    <property type="entry name" value="PYP-like sensor domain (PAS domain)"/>
    <property type="match status" value="1"/>
</dbReference>
<dbReference type="InterPro" id="IPR052155">
    <property type="entry name" value="Biofilm_reg_signaling"/>
</dbReference>
<keyword evidence="7" id="KW-1185">Reference proteome</keyword>
<dbReference type="NCBIfam" id="TIGR00229">
    <property type="entry name" value="sensory_box"/>
    <property type="match status" value="1"/>
</dbReference>
<keyword evidence="1" id="KW-1133">Transmembrane helix</keyword>
<dbReference type="SMART" id="SM00052">
    <property type="entry name" value="EAL"/>
    <property type="match status" value="1"/>
</dbReference>
<dbReference type="InterPro" id="IPR000014">
    <property type="entry name" value="PAS"/>
</dbReference>
<evidence type="ECO:0000256" key="1">
    <source>
        <dbReference type="SAM" id="Phobius"/>
    </source>
</evidence>
<evidence type="ECO:0000259" key="4">
    <source>
        <dbReference type="PROSITE" id="PS50883"/>
    </source>
</evidence>
<keyword evidence="1" id="KW-0812">Transmembrane</keyword>
<dbReference type="OrthoDB" id="6278293at2"/>
<dbReference type="Pfam" id="PF00563">
    <property type="entry name" value="EAL"/>
    <property type="match status" value="1"/>
</dbReference>
<evidence type="ECO:0000259" key="3">
    <source>
        <dbReference type="PROSITE" id="PS50112"/>
    </source>
</evidence>
<dbReference type="Pfam" id="PF13426">
    <property type="entry name" value="PAS_9"/>
    <property type="match status" value="1"/>
</dbReference>
<dbReference type="RefSeq" id="WP_105050907.1">
    <property type="nucleotide sequence ID" value="NZ_BMYG01000005.1"/>
</dbReference>
<sequence>MKISVLKLACCLLISTLSFGASSKQYTDIFTVQLASEHALEQSVKFIQDDNSQIWLLSEQSISLFRDGKFVSFRTFDFSNDVLSGNIIDDYLYVATSTQIYQVSILDSALPITSVWQIKDHEIVDLVSYESSLLIQTNKNVYQLNKPEADQSSPTVKPFFELPAKFKELLVIPQGVLILEVNQLDLYSTEEKTWLTANISNKLKQVVEYQGNLLYLTQKGNVQVANPFNFYTTKDVSKKRLNELNAVTELISFNGAVYAKRRDQLYSIQSESYSLALPKKINDLFFDDNNNLWVVDSFGVQVIWNQPFNADIFKPSKANSTQYTFDLISISGTYALKGNRLYQQKMVNETLVWQYKVNFPHIKNVTQLIETNRHIWFVSPKQIWSYEKQTLLLSLELPISNHDLVLPHTDNNLLIVQSGQVVSISAVGKQTQIQSKELCGTTCLPDYKVSEYLLDGRTVWLATNRGLHQLDLATLKFTSTRLDLLNTQAPVIKVLKATKQKIWVVYPNKVAQMDKKSLTSMLYFTPNNKILDALTSSDKQIELLSQKGWMRLTTEQELTSDKPNRFWMQKYTNRTNTLALNTVADNVELSDSEQELKLLFNLTKQHPSENVFVRFKYTDDSKWSNIDTLNQLLTLKNLRQGRNQLEVQARLEGQDWEPTQIFSYVLPYSALQTKWLIVYGVIFLLIALAVFLYARFSGVKVAFNAVKQQAFITSLLESTKDGVWVANKDREIKSVNGAFKEITGYELKDIAGKSFPLMTEQGRNHEVETLIWQEVTKSGFWSGEVWSRQKNGTPVSFDLSVTRVETENKLSSKTDVTFVGVFSDVTIRKKSEQDLRHLATRDSITQLPNRTLFIEYVNNAINTSSPLNPHFAVVFIDLDNFRKVNESLSHLQGDALIKQVGERLSNSLDKGVALARLGGDEFALLIPNVLLSSEPRSYIKRVAESLKTALQTPFLLGATEVNITASLGVSISPENGKTAEVLMRCADTALSMVKRSGKNNCHIYRQTVDAAGTELLSLESELIGALDNDQFVVYYQPKYKLKEKQVSGFEALIRWNNPTRGLVAPDQFIRLAEENGLIRKLDTWVFKQVCQQIKVWQKQELSFGKVAVNVSALNFQQIDFCQNLKDIVLEENISAEYLELEITETAMMTDLTRGLENLQDLRSAGFTIALDDFGTSHSSLSYIKQFPIDRLKIDRSFIMDIETSEQDKNITSVLVQLAEHLNISVIGEGVETAEQVNILLGMGCNEIQGYIISQAMMPDDVNAFLEVGVNQLPDFE</sequence>
<dbReference type="CDD" id="cd01949">
    <property type="entry name" value="GGDEF"/>
    <property type="match status" value="1"/>
</dbReference>
<feature type="domain" description="EAL" evidence="4">
    <location>
        <begin position="1015"/>
        <end position="1269"/>
    </location>
</feature>
<accession>A0A2S7UR47</accession>
<feature type="domain" description="GGDEF" evidence="5">
    <location>
        <begin position="869"/>
        <end position="1006"/>
    </location>
</feature>
<dbReference type="InterPro" id="IPR035965">
    <property type="entry name" value="PAS-like_dom_sf"/>
</dbReference>
<organism evidence="6 7">
    <name type="scientific">Psychrosphaera saromensis</name>
    <dbReference type="NCBI Taxonomy" id="716813"/>
    <lineage>
        <taxon>Bacteria</taxon>
        <taxon>Pseudomonadati</taxon>
        <taxon>Pseudomonadota</taxon>
        <taxon>Gammaproteobacteria</taxon>
        <taxon>Alteromonadales</taxon>
        <taxon>Pseudoalteromonadaceae</taxon>
        <taxon>Psychrosphaera</taxon>
    </lineage>
</organism>
<dbReference type="PROSITE" id="PS50887">
    <property type="entry name" value="GGDEF"/>
    <property type="match status" value="1"/>
</dbReference>
<dbReference type="Gene3D" id="3.20.20.450">
    <property type="entry name" value="EAL domain"/>
    <property type="match status" value="1"/>
</dbReference>
<dbReference type="PANTHER" id="PTHR44757">
    <property type="entry name" value="DIGUANYLATE CYCLASE DGCP"/>
    <property type="match status" value="1"/>
</dbReference>
<dbReference type="Gene3D" id="3.30.450.20">
    <property type="entry name" value="PAS domain"/>
    <property type="match status" value="1"/>
</dbReference>
<protein>
    <recommendedName>
        <fullName evidence="8">Diguanylate cyclase</fullName>
    </recommendedName>
</protein>
<dbReference type="SUPFAM" id="SSF55073">
    <property type="entry name" value="Nucleotide cyclase"/>
    <property type="match status" value="1"/>
</dbReference>
<dbReference type="SMART" id="SM00091">
    <property type="entry name" value="PAS"/>
    <property type="match status" value="1"/>
</dbReference>
<feature type="domain" description="PAS" evidence="3">
    <location>
        <begin position="708"/>
        <end position="754"/>
    </location>
</feature>
<gene>
    <name evidence="6" type="ORF">BTO11_01440</name>
</gene>
<evidence type="ECO:0000313" key="7">
    <source>
        <dbReference type="Proteomes" id="UP000239007"/>
    </source>
</evidence>
<dbReference type="CDD" id="cd00130">
    <property type="entry name" value="PAS"/>
    <property type="match status" value="1"/>
</dbReference>
<dbReference type="CDD" id="cd01948">
    <property type="entry name" value="EAL"/>
    <property type="match status" value="1"/>
</dbReference>
<dbReference type="Gene3D" id="3.30.70.270">
    <property type="match status" value="1"/>
</dbReference>